<dbReference type="KEGG" id="sacd:HS1genome_1229"/>
<dbReference type="SUPFAM" id="SSF53448">
    <property type="entry name" value="Nucleotide-diphospho-sugar transferases"/>
    <property type="match status" value="1"/>
</dbReference>
<evidence type="ECO:0000313" key="4">
    <source>
        <dbReference type="Proteomes" id="UP000276741"/>
    </source>
</evidence>
<dbReference type="GO" id="GO:0016301">
    <property type="term" value="F:kinase activity"/>
    <property type="evidence" value="ECO:0007669"/>
    <property type="project" value="UniProtKB-KW"/>
</dbReference>
<sequence length="188" mass="20843">MNMLDVGAVVLAGGEGRRFGSNKLLVDVDGRPLLWWVLEAVSHLDRVVVVGKYYREIIAAFPSEVAIYNPRYSEGMSSSVKLGLNFFARKEAILFVPGDMPLLRRDTVNRILSATSPECDAVVPVHEGTRGNPVLIMKRLFPELLLISGDVGARNVINRHKACYVECGREVIIDVDYPTDLSSFRQPA</sequence>
<name>A0A348B3T8_9CREN</name>
<evidence type="ECO:0000313" key="3">
    <source>
        <dbReference type="EMBL" id="GGT88580.1"/>
    </source>
</evidence>
<reference evidence="3" key="4">
    <citation type="submission" date="2020-09" db="EMBL/GenBank/DDBJ databases">
        <authorList>
            <person name="Sun Q."/>
            <person name="Ohkuma M."/>
        </authorList>
    </citation>
    <scope>NUCLEOTIDE SEQUENCE</scope>
    <source>
        <strain evidence="3">JCM 31740</strain>
    </source>
</reference>
<evidence type="ECO:0000313" key="2">
    <source>
        <dbReference type="EMBL" id="BBD72840.1"/>
    </source>
</evidence>
<dbReference type="PANTHER" id="PTHR43777:SF1">
    <property type="entry name" value="MOLYBDENUM COFACTOR CYTIDYLYLTRANSFERASE"/>
    <property type="match status" value="1"/>
</dbReference>
<protein>
    <submittedName>
        <fullName evidence="2">4-diphosphocytidyl-2C-methyl-D-erythritol kinase</fullName>
    </submittedName>
</protein>
<gene>
    <name evidence="3" type="ORF">GCM10007116_03220</name>
    <name evidence="2" type="ORF">HS1genome_1229</name>
</gene>
<dbReference type="GO" id="GO:0016779">
    <property type="term" value="F:nucleotidyltransferase activity"/>
    <property type="evidence" value="ECO:0007669"/>
    <property type="project" value="UniProtKB-ARBA"/>
</dbReference>
<dbReference type="CDD" id="cd04182">
    <property type="entry name" value="GT_2_like_f"/>
    <property type="match status" value="1"/>
</dbReference>
<dbReference type="PANTHER" id="PTHR43777">
    <property type="entry name" value="MOLYBDENUM COFACTOR CYTIDYLYLTRANSFERASE"/>
    <property type="match status" value="1"/>
</dbReference>
<dbReference type="EMBL" id="AP018553">
    <property type="protein sequence ID" value="BBD72840.1"/>
    <property type="molecule type" value="Genomic_DNA"/>
</dbReference>
<dbReference type="InterPro" id="IPR029044">
    <property type="entry name" value="Nucleotide-diphossugar_trans"/>
</dbReference>
<keyword evidence="2" id="KW-0808">Transferase</keyword>
<evidence type="ECO:0000259" key="1">
    <source>
        <dbReference type="Pfam" id="PF12804"/>
    </source>
</evidence>
<dbReference type="EMBL" id="BMQS01000002">
    <property type="protein sequence ID" value="GGT88580.1"/>
    <property type="molecule type" value="Genomic_DNA"/>
</dbReference>
<dbReference type="Proteomes" id="UP000276741">
    <property type="component" value="Chromosome"/>
</dbReference>
<dbReference type="Pfam" id="PF12804">
    <property type="entry name" value="NTP_transf_3"/>
    <property type="match status" value="1"/>
</dbReference>
<reference evidence="2" key="3">
    <citation type="journal article" date="2019" name="BMC Res. Notes">
        <title>Complete genome sequence of the Sulfodiicoccus acidiphilus strain HS-1T, the first crenarchaeon that lacks polB3, isolated from an acidic hot spring in Ohwaku-dani, Hakone, Japan.</title>
        <authorList>
            <person name="Sakai H.D."/>
            <person name="Kurosawa N."/>
        </authorList>
    </citation>
    <scope>NUCLEOTIDE SEQUENCE</scope>
    <source>
        <strain evidence="2">HS-1</strain>
    </source>
</reference>
<organism evidence="2 4">
    <name type="scientific">Sulfodiicoccus acidiphilus</name>
    <dbReference type="NCBI Taxonomy" id="1670455"/>
    <lineage>
        <taxon>Archaea</taxon>
        <taxon>Thermoproteota</taxon>
        <taxon>Thermoprotei</taxon>
        <taxon>Sulfolobales</taxon>
        <taxon>Sulfolobaceae</taxon>
        <taxon>Sulfodiicoccus</taxon>
    </lineage>
</organism>
<dbReference type="AlphaFoldDB" id="A0A348B3T8"/>
<dbReference type="Proteomes" id="UP000616143">
    <property type="component" value="Unassembled WGS sequence"/>
</dbReference>
<accession>A0A348B3T8</accession>
<proteinExistence type="predicted"/>
<keyword evidence="4" id="KW-1185">Reference proteome</keyword>
<dbReference type="InterPro" id="IPR025877">
    <property type="entry name" value="MobA-like_NTP_Trfase"/>
</dbReference>
<keyword evidence="2" id="KW-0418">Kinase</keyword>
<dbReference type="Gene3D" id="3.90.550.10">
    <property type="entry name" value="Spore Coat Polysaccharide Biosynthesis Protein SpsA, Chain A"/>
    <property type="match status" value="1"/>
</dbReference>
<reference evidence="4" key="2">
    <citation type="submission" date="2018-04" db="EMBL/GenBank/DDBJ databases">
        <title>Complete genome sequence of Sulfodiicoccus acidiphilus strain HS-1.</title>
        <authorList>
            <person name="Sakai H.D."/>
            <person name="Kurosawa N."/>
        </authorList>
    </citation>
    <scope>NUCLEOTIDE SEQUENCE [LARGE SCALE GENOMIC DNA]</scope>
    <source>
        <strain evidence="4">HS-1</strain>
    </source>
</reference>
<feature type="domain" description="MobA-like NTP transferase" evidence="1">
    <location>
        <begin position="8"/>
        <end position="161"/>
    </location>
</feature>
<reference evidence="3" key="1">
    <citation type="journal article" date="2014" name="Int. J. Syst. Evol. Microbiol.">
        <title>Complete genome sequence of Corynebacterium casei LMG S-19264T (=DSM 44701T), isolated from a smear-ripened cheese.</title>
        <authorList>
            <consortium name="US DOE Joint Genome Institute (JGI-PGF)"/>
            <person name="Walter F."/>
            <person name="Albersmeier A."/>
            <person name="Kalinowski J."/>
            <person name="Ruckert C."/>
        </authorList>
    </citation>
    <scope>NUCLEOTIDE SEQUENCE</scope>
    <source>
        <strain evidence="3">JCM 31740</strain>
    </source>
</reference>